<name>A0A3B5BCC6_9TELE</name>
<evidence type="ECO:0000256" key="1">
    <source>
        <dbReference type="SAM" id="Phobius"/>
    </source>
</evidence>
<evidence type="ECO:0000259" key="2">
    <source>
        <dbReference type="PROSITE" id="PS50878"/>
    </source>
</evidence>
<keyword evidence="1" id="KW-1133">Transmembrane helix</keyword>
<sequence length="347" mass="39463">MKVVNDIICALDNKEYSAAVFVDLSKAFDSVDHPILLERLRNIGLSETCVSWFSSYCSGCLQTIRMEGLLSAPLPLHKGVPQGSILGPTLFNININNITHAVYNAHIHLYADDTIVYTSGPSLNDALSNLQTAFSNIQHAFSDLLLSLNTKKTKRMIFNKNLPQIQSPINIISLDGSIIDFVNNYKYLGIWLDPCLSFETHINSLLTTVKNRIGFLYRNRSSFTRSAKHLLVKMTVLPIFDYGDMLYRSTSKSLLHKLDTIYHTAIHFVTDAPFTTHHCTLYSLVNWPSLHSRRQTHWYLFIYKTIIGLTPAYLRSLLITRHISRSLRNSNLIHLLIPKACTVFGRY</sequence>
<dbReference type="AlphaFoldDB" id="A0A3B5BCC6"/>
<dbReference type="InterPro" id="IPR000477">
    <property type="entry name" value="RT_dom"/>
</dbReference>
<reference evidence="3" key="1">
    <citation type="submission" date="2023-09" db="UniProtKB">
        <authorList>
            <consortium name="Ensembl"/>
        </authorList>
    </citation>
    <scope>IDENTIFICATION</scope>
</reference>
<dbReference type="STRING" id="144197.ENSSPAP00000030715"/>
<dbReference type="PANTHER" id="PTHR33332">
    <property type="entry name" value="REVERSE TRANSCRIPTASE DOMAIN-CONTAINING PROTEIN"/>
    <property type="match status" value="1"/>
</dbReference>
<feature type="domain" description="Reverse transcriptase" evidence="2">
    <location>
        <begin position="1"/>
        <end position="192"/>
    </location>
</feature>
<keyword evidence="1" id="KW-0472">Membrane</keyword>
<proteinExistence type="predicted"/>
<protein>
    <recommendedName>
        <fullName evidence="2">Reverse transcriptase domain-containing protein</fullName>
    </recommendedName>
</protein>
<dbReference type="PROSITE" id="PS50878">
    <property type="entry name" value="RT_POL"/>
    <property type="match status" value="1"/>
</dbReference>
<dbReference type="GeneTree" id="ENSGT01120000271879"/>
<accession>A0A3B5BCC6</accession>
<dbReference type="Ensembl" id="ENSSPAT00000031210.1">
    <property type="protein sequence ID" value="ENSSPAP00000030715.1"/>
    <property type="gene ID" value="ENSSPAG00000023050.1"/>
</dbReference>
<organism evidence="3">
    <name type="scientific">Stegastes partitus</name>
    <name type="common">bicolor damselfish</name>
    <dbReference type="NCBI Taxonomy" id="144197"/>
    <lineage>
        <taxon>Eukaryota</taxon>
        <taxon>Metazoa</taxon>
        <taxon>Chordata</taxon>
        <taxon>Craniata</taxon>
        <taxon>Vertebrata</taxon>
        <taxon>Euteleostomi</taxon>
        <taxon>Actinopterygii</taxon>
        <taxon>Neopterygii</taxon>
        <taxon>Teleostei</taxon>
        <taxon>Neoteleostei</taxon>
        <taxon>Acanthomorphata</taxon>
        <taxon>Ovalentaria</taxon>
        <taxon>Pomacentridae</taxon>
        <taxon>Stegastes</taxon>
    </lineage>
</organism>
<dbReference type="InterPro" id="IPR043502">
    <property type="entry name" value="DNA/RNA_pol_sf"/>
</dbReference>
<dbReference type="Pfam" id="PF00078">
    <property type="entry name" value="RVT_1"/>
    <property type="match status" value="1"/>
</dbReference>
<dbReference type="SUPFAM" id="SSF56672">
    <property type="entry name" value="DNA/RNA polymerases"/>
    <property type="match status" value="2"/>
</dbReference>
<feature type="transmembrane region" description="Helical" evidence="1">
    <location>
        <begin position="298"/>
        <end position="318"/>
    </location>
</feature>
<keyword evidence="1" id="KW-0812">Transmembrane</keyword>
<evidence type="ECO:0000313" key="3">
    <source>
        <dbReference type="Ensembl" id="ENSSPAP00000030715.1"/>
    </source>
</evidence>